<protein>
    <submittedName>
        <fullName evidence="3">Uncharacterized protein</fullName>
    </submittedName>
</protein>
<feature type="transmembrane region" description="Helical" evidence="2">
    <location>
        <begin position="304"/>
        <end position="323"/>
    </location>
</feature>
<evidence type="ECO:0000313" key="3">
    <source>
        <dbReference type="EMBL" id="AXG77529.1"/>
    </source>
</evidence>
<keyword evidence="2" id="KW-0812">Transmembrane</keyword>
<name>A0A345HLF5_9ACTN</name>
<feature type="transmembrane region" description="Helical" evidence="2">
    <location>
        <begin position="119"/>
        <end position="136"/>
    </location>
</feature>
<dbReference type="KEGG" id="spad:DVK44_07260"/>
<gene>
    <name evidence="3" type="ORF">DVK44_07260</name>
</gene>
<dbReference type="AlphaFoldDB" id="A0A345HLF5"/>
<feature type="transmembrane region" description="Helical" evidence="2">
    <location>
        <begin position="278"/>
        <end position="298"/>
    </location>
</feature>
<feature type="region of interest" description="Disordered" evidence="1">
    <location>
        <begin position="368"/>
        <end position="390"/>
    </location>
</feature>
<organism evidence="3 4">
    <name type="scientific">Streptomyces paludis</name>
    <dbReference type="NCBI Taxonomy" id="2282738"/>
    <lineage>
        <taxon>Bacteria</taxon>
        <taxon>Bacillati</taxon>
        <taxon>Actinomycetota</taxon>
        <taxon>Actinomycetes</taxon>
        <taxon>Kitasatosporales</taxon>
        <taxon>Streptomycetaceae</taxon>
        <taxon>Streptomyces</taxon>
    </lineage>
</organism>
<feature type="transmembrane region" description="Helical" evidence="2">
    <location>
        <begin position="34"/>
        <end position="52"/>
    </location>
</feature>
<feature type="transmembrane region" description="Helical" evidence="2">
    <location>
        <begin position="91"/>
        <end position="112"/>
    </location>
</feature>
<evidence type="ECO:0000313" key="4">
    <source>
        <dbReference type="Proteomes" id="UP000253868"/>
    </source>
</evidence>
<accession>A0A345HLF5</accession>
<dbReference type="EMBL" id="CP031194">
    <property type="protein sequence ID" value="AXG77529.1"/>
    <property type="molecule type" value="Genomic_DNA"/>
</dbReference>
<keyword evidence="2" id="KW-1133">Transmembrane helix</keyword>
<feature type="compositionally biased region" description="Low complexity" evidence="1">
    <location>
        <begin position="368"/>
        <end position="384"/>
    </location>
</feature>
<keyword evidence="4" id="KW-1185">Reference proteome</keyword>
<feature type="transmembrane region" description="Helical" evidence="2">
    <location>
        <begin position="61"/>
        <end position="79"/>
    </location>
</feature>
<keyword evidence="2" id="KW-0472">Membrane</keyword>
<evidence type="ECO:0000256" key="1">
    <source>
        <dbReference type="SAM" id="MobiDB-lite"/>
    </source>
</evidence>
<proteinExistence type="predicted"/>
<reference evidence="4" key="1">
    <citation type="submission" date="2018-07" db="EMBL/GenBank/DDBJ databases">
        <authorList>
            <person name="Zhao J."/>
        </authorList>
    </citation>
    <scope>NUCLEOTIDE SEQUENCE [LARGE SCALE GENOMIC DNA]</scope>
    <source>
        <strain evidence="4">GSSD-12</strain>
    </source>
</reference>
<feature type="transmembrane region" description="Helical" evidence="2">
    <location>
        <begin position="199"/>
        <end position="219"/>
    </location>
</feature>
<feature type="transmembrane region" description="Helical" evidence="2">
    <location>
        <begin position="142"/>
        <end position="165"/>
    </location>
</feature>
<evidence type="ECO:0000256" key="2">
    <source>
        <dbReference type="SAM" id="Phobius"/>
    </source>
</evidence>
<sequence>MVRGGVFLIAVGVAGLFAHDFVAIDAGANQLLTGGSWVTVAVGAVLVLTVMARDLDLGPGVFPLAAGVAALVFQLPTHWMDAPAVRAWQPWLGVVLALLIGVGALSVAVLSALDGGHPFVVQLVFCVASLVAKLVFDFEGVWGGLLNVSLVLFAAGCVLGVVFLATEMVEGMDGPDRERVARGYEYPSTTYELFWGVRFIAFGLAVTAVTIAIVVSFSMPTFVDVLLVLLAALGVYTVVPLAGYAWVVRAFGRERFERMGSGSFEEAVMDGAPRLPTVSALVAGFLAVVLVCEVVLLWPAVWVTSVLLGAATAAGAVAVRCWLRALPRLVDGLGETERTSEQSASSIASVLVALGLSQPVFRLLPGSDGLAPGASDSSSASEDASGTDRP</sequence>
<feature type="transmembrane region" description="Helical" evidence="2">
    <location>
        <begin position="225"/>
        <end position="248"/>
    </location>
</feature>
<dbReference type="Proteomes" id="UP000253868">
    <property type="component" value="Chromosome"/>
</dbReference>